<accession>A0A1B3B9J0</accession>
<dbReference type="STRING" id="1144748.KS2013_750"/>
<evidence type="ECO:0000313" key="1">
    <source>
        <dbReference type="EMBL" id="AOE49474.1"/>
    </source>
</evidence>
<sequence>MSSLSDPEDGMTTVTCAKGQMVMLQVEYAAELKANHRDLYEALVECTAFVNWRLIEVGEPPVLALSFNAQQPT</sequence>
<evidence type="ECO:0000313" key="2">
    <source>
        <dbReference type="Proteomes" id="UP000094147"/>
    </source>
</evidence>
<gene>
    <name evidence="1" type="ORF">KS2013_750</name>
</gene>
<proteinExistence type="predicted"/>
<protein>
    <submittedName>
        <fullName evidence="1">Barnase inhibitor</fullName>
    </submittedName>
</protein>
<dbReference type="Proteomes" id="UP000094147">
    <property type="component" value="Chromosome"/>
</dbReference>
<dbReference type="AlphaFoldDB" id="A0A1B3B9J0"/>
<name>A0A1B3B9J0_9GAMM</name>
<keyword evidence="2" id="KW-1185">Reference proteome</keyword>
<reference evidence="2" key="1">
    <citation type="submission" date="2015-08" db="EMBL/GenBank/DDBJ databases">
        <authorList>
            <person name="Kim K.M."/>
        </authorList>
    </citation>
    <scope>NUCLEOTIDE SEQUENCE [LARGE SCALE GENOMIC DNA]</scope>
    <source>
        <strain evidence="2">KCTC 23892</strain>
    </source>
</reference>
<dbReference type="KEGG" id="ksd:KS2013_750"/>
<dbReference type="EMBL" id="CP012418">
    <property type="protein sequence ID" value="AOE49474.1"/>
    <property type="molecule type" value="Genomic_DNA"/>
</dbReference>
<organism evidence="1 2">
    <name type="scientific">Kangiella sediminilitoris</name>
    <dbReference type="NCBI Taxonomy" id="1144748"/>
    <lineage>
        <taxon>Bacteria</taxon>
        <taxon>Pseudomonadati</taxon>
        <taxon>Pseudomonadota</taxon>
        <taxon>Gammaproteobacteria</taxon>
        <taxon>Kangiellales</taxon>
        <taxon>Kangiellaceae</taxon>
        <taxon>Kangiella</taxon>
    </lineage>
</organism>